<protein>
    <submittedName>
        <fullName evidence="2">Uncharacterized protein</fullName>
    </submittedName>
</protein>
<reference evidence="2" key="2">
    <citation type="submission" date="2020-09" db="EMBL/GenBank/DDBJ databases">
        <authorList>
            <person name="Sun Q."/>
            <person name="Zhou Y."/>
        </authorList>
    </citation>
    <scope>NUCLEOTIDE SEQUENCE</scope>
    <source>
        <strain evidence="2">CGMCC 1.12698</strain>
    </source>
</reference>
<dbReference type="RefSeq" id="WP_188388248.1">
    <property type="nucleotide sequence ID" value="NZ_BMFK01000001.1"/>
</dbReference>
<gene>
    <name evidence="2" type="ORF">GCM10007140_20340</name>
</gene>
<comment type="caution">
    <text evidence="2">The sequence shown here is derived from an EMBL/GenBank/DDBJ whole genome shotgun (WGS) entry which is preliminary data.</text>
</comment>
<feature type="transmembrane region" description="Helical" evidence="1">
    <location>
        <begin position="138"/>
        <end position="169"/>
    </location>
</feature>
<accession>A0A917AS37</accession>
<name>A0A917AS37_9BACI</name>
<dbReference type="AlphaFoldDB" id="A0A917AS37"/>
<dbReference type="InterPro" id="IPR053824">
    <property type="entry name" value="DUF7010"/>
</dbReference>
<evidence type="ECO:0000313" key="3">
    <source>
        <dbReference type="Proteomes" id="UP000605259"/>
    </source>
</evidence>
<dbReference type="Proteomes" id="UP000605259">
    <property type="component" value="Unassembled WGS sequence"/>
</dbReference>
<organism evidence="2 3">
    <name type="scientific">Priestia taiwanensis</name>
    <dbReference type="NCBI Taxonomy" id="1347902"/>
    <lineage>
        <taxon>Bacteria</taxon>
        <taxon>Bacillati</taxon>
        <taxon>Bacillota</taxon>
        <taxon>Bacilli</taxon>
        <taxon>Bacillales</taxon>
        <taxon>Bacillaceae</taxon>
        <taxon>Priestia</taxon>
    </lineage>
</organism>
<sequence>MELETLRDDLAVRSKRGLHFILTSIVLWIGILVVWLLPIKEVAIKNLLTFCILGMLAPIAFMMSKLIKVEFSIKDNPLNKLVLVLVANQVLYIFIAMWIYQAVPDKMAMIIAVIFGAHLLPFGWVYKSKAYFVMSVVISIAILLIGITFSTVIVASVMIGFEILFAIWLSMENKSVSISTNSSVRT</sequence>
<feature type="transmembrane region" description="Helical" evidence="1">
    <location>
        <begin position="43"/>
        <end position="61"/>
    </location>
</feature>
<reference evidence="2" key="1">
    <citation type="journal article" date="2014" name="Int. J. Syst. Evol. Microbiol.">
        <title>Complete genome sequence of Corynebacterium casei LMG S-19264T (=DSM 44701T), isolated from a smear-ripened cheese.</title>
        <authorList>
            <consortium name="US DOE Joint Genome Institute (JGI-PGF)"/>
            <person name="Walter F."/>
            <person name="Albersmeier A."/>
            <person name="Kalinowski J."/>
            <person name="Ruckert C."/>
        </authorList>
    </citation>
    <scope>NUCLEOTIDE SEQUENCE</scope>
    <source>
        <strain evidence="2">CGMCC 1.12698</strain>
    </source>
</reference>
<evidence type="ECO:0000256" key="1">
    <source>
        <dbReference type="SAM" id="Phobius"/>
    </source>
</evidence>
<feature type="transmembrane region" description="Helical" evidence="1">
    <location>
        <begin position="81"/>
        <end position="101"/>
    </location>
</feature>
<keyword evidence="3" id="KW-1185">Reference proteome</keyword>
<keyword evidence="1" id="KW-0472">Membrane</keyword>
<proteinExistence type="predicted"/>
<evidence type="ECO:0000313" key="2">
    <source>
        <dbReference type="EMBL" id="GGE70356.1"/>
    </source>
</evidence>
<keyword evidence="1" id="KW-1133">Transmembrane helix</keyword>
<feature type="transmembrane region" description="Helical" evidence="1">
    <location>
        <begin position="107"/>
        <end position="126"/>
    </location>
</feature>
<dbReference type="Pfam" id="PF22765">
    <property type="entry name" value="DUF7010"/>
    <property type="match status" value="1"/>
</dbReference>
<dbReference type="EMBL" id="BMFK01000001">
    <property type="protein sequence ID" value="GGE70356.1"/>
    <property type="molecule type" value="Genomic_DNA"/>
</dbReference>
<feature type="transmembrane region" description="Helical" evidence="1">
    <location>
        <begin position="20"/>
        <end position="37"/>
    </location>
</feature>
<keyword evidence="1" id="KW-0812">Transmembrane</keyword>